<dbReference type="InterPro" id="IPR042529">
    <property type="entry name" value="IF_2B-like_C"/>
</dbReference>
<evidence type="ECO:0000256" key="2">
    <source>
        <dbReference type="RuleBase" id="RU003814"/>
    </source>
</evidence>
<dbReference type="Pfam" id="PF01008">
    <property type="entry name" value="IF-2B"/>
    <property type="match status" value="1"/>
</dbReference>
<dbReference type="PANTHER" id="PTHR43475:SF3">
    <property type="entry name" value="TRANSLATION INITIATION FACTOR EIF-2B SUBUNIT FAMILY PROTEIN (AFU_ORTHOLOGUE AFUA_2G14290)"/>
    <property type="match status" value="1"/>
</dbReference>
<evidence type="ECO:0000256" key="1">
    <source>
        <dbReference type="ARBA" id="ARBA00007251"/>
    </source>
</evidence>
<evidence type="ECO:0000313" key="4">
    <source>
        <dbReference type="EMBL" id="TGJ88610.1"/>
    </source>
</evidence>
<comment type="similarity">
    <text evidence="1 2">Belongs to the eIF-2B alpha/beta/delta subunits family.</text>
</comment>
<comment type="caution">
    <text evidence="4">The sequence shown here is derived from an EMBL/GenBank/DDBJ whole genome shotgun (WGS) entry which is preliminary data.</text>
</comment>
<gene>
    <name evidence="4" type="ORF">E0Z10_g177</name>
</gene>
<sequence>MATSGKEASIKERVVAGSFIFKIPNGDDKQARVALFRRSSKVRTYHVEEDDASPLDAALREIREETTLPASSLDLLRVGKPYSFIDESIGRKWNINPFAFRLKDVSEGGKGEEGISLDWEHDGIEWFDPMQVNESDEFGGVPKLVDSLRRVWPEYDLGSDAGRVLTEGLQRLRDDHEHGARELAGMAVSTLRDVVHQMSLSHTIDESWWAKVRMVVWHICQSRPSMGAAITSATIKALDTIRIDYALSDVAAANKVQRITQVLDQLLAERHSMTERICQSFTDYVRLNVLCDSKSKKTISILTLSSSSTISSCLSQAASTLGVGLDLRVLESRPLFEGVTPASRVLKDPRHGSDLKVTLYSDASAALAARGVDIVLLGADRISSAGDVNNKIGSLPAVLSARYVTPNVKILVLSDTEKIAGRGSMEEHASEENSSLELSRAWKGTVEGAQVVEDALSRNDPRVAVKNAYFEWVPAGLIDAYVTEKGLWSTEQIQQKSKWISNMSGRFFENY</sequence>
<dbReference type="GO" id="GO:0019509">
    <property type="term" value="P:L-methionine salvage from methylthioadenosine"/>
    <property type="evidence" value="ECO:0007669"/>
    <property type="project" value="TreeGrafter"/>
</dbReference>
<evidence type="ECO:0000313" key="5">
    <source>
        <dbReference type="Proteomes" id="UP000297716"/>
    </source>
</evidence>
<feature type="domain" description="Nudix hydrolase" evidence="3">
    <location>
        <begin position="33"/>
        <end position="134"/>
    </location>
</feature>
<name>A0A4Z0Z9R9_9PEZI</name>
<dbReference type="InterPro" id="IPR000649">
    <property type="entry name" value="IF-2B-related"/>
</dbReference>
<dbReference type="InterPro" id="IPR037171">
    <property type="entry name" value="NagB/RpiA_transferase-like"/>
</dbReference>
<dbReference type="Gene3D" id="3.40.50.10470">
    <property type="entry name" value="Translation initiation factor eif-2b, domain 2"/>
    <property type="match status" value="1"/>
</dbReference>
<dbReference type="Pfam" id="PF00293">
    <property type="entry name" value="NUDIX"/>
    <property type="match status" value="1"/>
</dbReference>
<dbReference type="STRING" id="37992.A0A4Z0Z9R9"/>
<accession>A0A4Z0Z9R9</accession>
<protein>
    <recommendedName>
        <fullName evidence="3">Nudix hydrolase domain-containing protein</fullName>
    </recommendedName>
</protein>
<proteinExistence type="inferred from homology"/>
<dbReference type="OrthoDB" id="206213at2759"/>
<dbReference type="InterPro" id="IPR000086">
    <property type="entry name" value="NUDIX_hydrolase_dom"/>
</dbReference>
<dbReference type="AlphaFoldDB" id="A0A4Z0Z9R9"/>
<dbReference type="GO" id="GO:0046523">
    <property type="term" value="F:S-methyl-5-thioribose-1-phosphate isomerase activity"/>
    <property type="evidence" value="ECO:0007669"/>
    <property type="project" value="TreeGrafter"/>
</dbReference>
<dbReference type="SUPFAM" id="SSF100950">
    <property type="entry name" value="NagB/RpiA/CoA transferase-like"/>
    <property type="match status" value="1"/>
</dbReference>
<dbReference type="PANTHER" id="PTHR43475">
    <property type="entry name" value="METHYLTHIORIBOSE-1-PHOSPHATE ISOMERASE"/>
    <property type="match status" value="1"/>
</dbReference>
<reference evidence="4 5" key="1">
    <citation type="submission" date="2019-03" db="EMBL/GenBank/DDBJ databases">
        <title>Draft genome sequence of Xylaria hypoxylon DSM 108379, a ubiquitous saprotrophic-parasitic fungi on hardwood.</title>
        <authorList>
            <person name="Buettner E."/>
            <person name="Leonhardt S."/>
            <person name="Gebauer A.M."/>
            <person name="Liers C."/>
            <person name="Hofrichter M."/>
            <person name="Kellner H."/>
        </authorList>
    </citation>
    <scope>NUCLEOTIDE SEQUENCE [LARGE SCALE GENOMIC DNA]</scope>
    <source>
        <strain evidence="4 5">DSM 108379</strain>
    </source>
</reference>
<keyword evidence="5" id="KW-1185">Reference proteome</keyword>
<evidence type="ECO:0000259" key="3">
    <source>
        <dbReference type="Pfam" id="PF00293"/>
    </source>
</evidence>
<organism evidence="4 5">
    <name type="scientific">Xylaria hypoxylon</name>
    <dbReference type="NCBI Taxonomy" id="37992"/>
    <lineage>
        <taxon>Eukaryota</taxon>
        <taxon>Fungi</taxon>
        <taxon>Dikarya</taxon>
        <taxon>Ascomycota</taxon>
        <taxon>Pezizomycotina</taxon>
        <taxon>Sordariomycetes</taxon>
        <taxon>Xylariomycetidae</taxon>
        <taxon>Xylariales</taxon>
        <taxon>Xylariaceae</taxon>
        <taxon>Xylaria</taxon>
    </lineage>
</organism>
<dbReference type="Proteomes" id="UP000297716">
    <property type="component" value="Unassembled WGS sequence"/>
</dbReference>
<dbReference type="EMBL" id="SKBN01000002">
    <property type="protein sequence ID" value="TGJ88610.1"/>
    <property type="molecule type" value="Genomic_DNA"/>
</dbReference>
<dbReference type="Gene3D" id="3.90.79.10">
    <property type="entry name" value="Nucleoside Triphosphate Pyrophosphohydrolase"/>
    <property type="match status" value="1"/>
</dbReference>
<dbReference type="InterPro" id="IPR015797">
    <property type="entry name" value="NUDIX_hydrolase-like_dom_sf"/>
</dbReference>
<dbReference type="SUPFAM" id="SSF55811">
    <property type="entry name" value="Nudix"/>
    <property type="match status" value="1"/>
</dbReference>